<reference evidence="3 4" key="1">
    <citation type="submission" date="2023-06" db="EMBL/GenBank/DDBJ databases">
        <authorList>
            <person name="Zeman M."/>
            <person name="Kubasova T."/>
            <person name="Jahodarova E."/>
            <person name="Nykrynova M."/>
            <person name="Rychlik I."/>
        </authorList>
    </citation>
    <scope>NUCLEOTIDE SEQUENCE [LARGE SCALE GENOMIC DNA]</scope>
    <source>
        <strain evidence="3 4">109_WCHN</strain>
    </source>
</reference>
<keyword evidence="4" id="KW-1185">Reference proteome</keyword>
<keyword evidence="1" id="KW-0233">DNA recombination</keyword>
<dbReference type="Pfam" id="PF00589">
    <property type="entry name" value="Phage_integrase"/>
    <property type="match status" value="1"/>
</dbReference>
<evidence type="ECO:0000313" key="4">
    <source>
        <dbReference type="Proteomes" id="UP001169458"/>
    </source>
</evidence>
<reference evidence="4" key="2">
    <citation type="submission" date="2023-07" db="EMBL/GenBank/DDBJ databases">
        <title>Identification and characterization of horizontal gene transfer across gut microbiota members of farm animals based on homology search.</title>
        <authorList>
            <person name="Schwarzerova J."/>
            <person name="Nykrynova M."/>
            <person name="Jureckova K."/>
            <person name="Cejkova D."/>
            <person name="Rychlik I."/>
        </authorList>
    </citation>
    <scope>NUCLEOTIDE SEQUENCE [LARGE SCALE GENOMIC DNA]</scope>
    <source>
        <strain evidence="4">109_WCHN</strain>
    </source>
</reference>
<dbReference type="RefSeq" id="WP_289561054.1">
    <property type="nucleotide sequence ID" value="NZ_JAUDEN010000032.1"/>
</dbReference>
<evidence type="ECO:0000259" key="2">
    <source>
        <dbReference type="Pfam" id="PF00589"/>
    </source>
</evidence>
<dbReference type="InterPro" id="IPR011010">
    <property type="entry name" value="DNA_brk_join_enz"/>
</dbReference>
<dbReference type="InterPro" id="IPR002104">
    <property type="entry name" value="Integrase_catalytic"/>
</dbReference>
<comment type="caution">
    <text evidence="3">The sequence shown here is derived from an EMBL/GenBank/DDBJ whole genome shotgun (WGS) entry which is preliminary data.</text>
</comment>
<accession>A0ABT7VIW6</accession>
<sequence>MLPIVSIAGYKGEQLYNHIRSRFGRNNKNLANLAKVLEITDMKLTSYVSRHTMAMTLQDNQVPREVISQILGHSDLATTNTYLDSFASSVIDEAVKVL</sequence>
<dbReference type="InterPro" id="IPR013762">
    <property type="entry name" value="Integrase-like_cat_sf"/>
</dbReference>
<gene>
    <name evidence="3" type="ORF">QUW60_13305</name>
</gene>
<dbReference type="EMBL" id="JAUDEN010000032">
    <property type="protein sequence ID" value="MDM8326192.1"/>
    <property type="molecule type" value="Genomic_DNA"/>
</dbReference>
<organism evidence="3 4">
    <name type="scientific">Bacteroides gallinaceum</name>
    <dbReference type="NCBI Taxonomy" id="1462571"/>
    <lineage>
        <taxon>Bacteria</taxon>
        <taxon>Pseudomonadati</taxon>
        <taxon>Bacteroidota</taxon>
        <taxon>Bacteroidia</taxon>
        <taxon>Bacteroidales</taxon>
        <taxon>Bacteroidaceae</taxon>
        <taxon>Bacteroides</taxon>
    </lineage>
</organism>
<proteinExistence type="predicted"/>
<feature type="domain" description="Tyr recombinase" evidence="2">
    <location>
        <begin position="28"/>
        <end position="86"/>
    </location>
</feature>
<evidence type="ECO:0000313" key="3">
    <source>
        <dbReference type="EMBL" id="MDM8326192.1"/>
    </source>
</evidence>
<dbReference type="Proteomes" id="UP001169458">
    <property type="component" value="Unassembled WGS sequence"/>
</dbReference>
<evidence type="ECO:0000256" key="1">
    <source>
        <dbReference type="ARBA" id="ARBA00023172"/>
    </source>
</evidence>
<dbReference type="Gene3D" id="1.10.443.10">
    <property type="entry name" value="Intergrase catalytic core"/>
    <property type="match status" value="1"/>
</dbReference>
<name>A0ABT7VIW6_9BACE</name>
<protein>
    <submittedName>
        <fullName evidence="3">Tyrosine-type recombinase/integrase</fullName>
    </submittedName>
</protein>
<dbReference type="SUPFAM" id="SSF56349">
    <property type="entry name" value="DNA breaking-rejoining enzymes"/>
    <property type="match status" value="1"/>
</dbReference>